<dbReference type="RefSeq" id="WP_310325772.1">
    <property type="nucleotide sequence ID" value="NZ_JAVDXV010000002.1"/>
</dbReference>
<sequence length="75" mass="8181">MIKLVIALAAASGLAATLVQQLSRKHQTRRSHDEGHRHRDEVNRWEAEGGNLPPAPPKKAAAPRRRTTTRKAAAG</sequence>
<proteinExistence type="predicted"/>
<evidence type="ECO:0000313" key="4">
    <source>
        <dbReference type="Proteomes" id="UP001180825"/>
    </source>
</evidence>
<feature type="signal peptide" evidence="2">
    <location>
        <begin position="1"/>
        <end position="15"/>
    </location>
</feature>
<dbReference type="EMBL" id="JAVDXV010000002">
    <property type="protein sequence ID" value="MDR7331918.1"/>
    <property type="molecule type" value="Genomic_DNA"/>
</dbReference>
<reference evidence="3 4" key="1">
    <citation type="submission" date="2023-07" db="EMBL/GenBank/DDBJ databases">
        <title>Sorghum-associated microbial communities from plants grown in Nebraska, USA.</title>
        <authorList>
            <person name="Schachtman D."/>
        </authorList>
    </citation>
    <scope>NUCLEOTIDE SEQUENCE [LARGE SCALE GENOMIC DNA]</scope>
    <source>
        <strain evidence="3 4">BE316</strain>
    </source>
</reference>
<evidence type="ECO:0000313" key="3">
    <source>
        <dbReference type="EMBL" id="MDR7331918.1"/>
    </source>
</evidence>
<accession>A0ABU2A5P0</accession>
<feature type="region of interest" description="Disordered" evidence="1">
    <location>
        <begin position="23"/>
        <end position="75"/>
    </location>
</feature>
<feature type="compositionally biased region" description="Basic and acidic residues" evidence="1">
    <location>
        <begin position="30"/>
        <end position="47"/>
    </location>
</feature>
<keyword evidence="4" id="KW-1185">Reference proteome</keyword>
<keyword evidence="2" id="KW-0732">Signal</keyword>
<evidence type="ECO:0000256" key="2">
    <source>
        <dbReference type="SAM" id="SignalP"/>
    </source>
</evidence>
<organism evidence="3 4">
    <name type="scientific">Roseateles asaccharophilus</name>
    <dbReference type="NCBI Taxonomy" id="582607"/>
    <lineage>
        <taxon>Bacteria</taxon>
        <taxon>Pseudomonadati</taxon>
        <taxon>Pseudomonadota</taxon>
        <taxon>Betaproteobacteria</taxon>
        <taxon>Burkholderiales</taxon>
        <taxon>Sphaerotilaceae</taxon>
        <taxon>Roseateles</taxon>
    </lineage>
</organism>
<feature type="chain" id="PRO_5045646207" evidence="2">
    <location>
        <begin position="16"/>
        <end position="75"/>
    </location>
</feature>
<protein>
    <submittedName>
        <fullName evidence="3">Ni/Co efflux regulator RcnB</fullName>
    </submittedName>
</protein>
<comment type="caution">
    <text evidence="3">The sequence shown here is derived from an EMBL/GenBank/DDBJ whole genome shotgun (WGS) entry which is preliminary data.</text>
</comment>
<gene>
    <name evidence="3" type="ORF">J2X21_001044</name>
</gene>
<name>A0ABU2A5P0_9BURK</name>
<dbReference type="Proteomes" id="UP001180825">
    <property type="component" value="Unassembled WGS sequence"/>
</dbReference>
<evidence type="ECO:0000256" key="1">
    <source>
        <dbReference type="SAM" id="MobiDB-lite"/>
    </source>
</evidence>